<keyword evidence="2" id="KW-0813">Transport</keyword>
<feature type="binding site" description="covalent" evidence="8">
    <location>
        <position position="32"/>
    </location>
    <ligand>
        <name>heme c</name>
        <dbReference type="ChEBI" id="CHEBI:61717"/>
        <label>1</label>
    </ligand>
</feature>
<dbReference type="GO" id="GO:0020037">
    <property type="term" value="F:heme binding"/>
    <property type="evidence" value="ECO:0007669"/>
    <property type="project" value="InterPro"/>
</dbReference>
<keyword evidence="5" id="KW-0574">Periplasm</keyword>
<comment type="subcellular location">
    <subcellularLocation>
        <location evidence="1">Periplasm</location>
    </subcellularLocation>
</comment>
<dbReference type="PATRIC" id="fig|1129794.4.peg.3097"/>
<dbReference type="STRING" id="1129794.C427_3114"/>
<evidence type="ECO:0000259" key="11">
    <source>
        <dbReference type="PROSITE" id="PS51007"/>
    </source>
</evidence>
<dbReference type="GO" id="GO:0042597">
    <property type="term" value="C:periplasmic space"/>
    <property type="evidence" value="ECO:0007669"/>
    <property type="project" value="UniProtKB-SubCell"/>
</dbReference>
<comment type="PTM">
    <text evidence="8">Binds 2 heme c groups covalently per subunit.</text>
</comment>
<accession>K7AB78</accession>
<dbReference type="OrthoDB" id="9773456at2"/>
<dbReference type="PIRSF" id="PIRSF000005">
    <property type="entry name" value="Cytochrome_c4"/>
    <property type="match status" value="1"/>
</dbReference>
<evidence type="ECO:0000256" key="2">
    <source>
        <dbReference type="ARBA" id="ARBA00022448"/>
    </source>
</evidence>
<reference evidence="12 13" key="1">
    <citation type="journal article" date="2013" name="Genome Announc.">
        <title>Complete Genome Sequence of Glaciecola psychrophila Strain 170T.</title>
        <authorList>
            <person name="Yin J."/>
            <person name="Chen J."/>
            <person name="Liu G."/>
            <person name="Yu Y."/>
            <person name="Song L."/>
            <person name="Wang X."/>
            <person name="Qu X."/>
        </authorList>
    </citation>
    <scope>NUCLEOTIDE SEQUENCE [LARGE SCALE GENOMIC DNA]</scope>
    <source>
        <strain evidence="12 13">170</strain>
    </source>
</reference>
<dbReference type="RefSeq" id="WP_007641715.1">
    <property type="nucleotide sequence ID" value="NC_020514.1"/>
</dbReference>
<feature type="binding site" description="axial binding residue" evidence="9">
    <location>
        <position position="179"/>
    </location>
    <ligand>
        <name>heme c</name>
        <dbReference type="ChEBI" id="CHEBI:61717"/>
        <label>2</label>
    </ligand>
    <ligandPart>
        <name>Fe</name>
        <dbReference type="ChEBI" id="CHEBI:18248"/>
    </ligandPart>
</feature>
<dbReference type="InterPro" id="IPR024167">
    <property type="entry name" value="Cytochrome_c4-like"/>
</dbReference>
<dbReference type="Proteomes" id="UP000011864">
    <property type="component" value="Chromosome"/>
</dbReference>
<evidence type="ECO:0000256" key="3">
    <source>
        <dbReference type="ARBA" id="ARBA00022617"/>
    </source>
</evidence>
<dbReference type="SUPFAM" id="SSF46626">
    <property type="entry name" value="Cytochrome c"/>
    <property type="match status" value="2"/>
</dbReference>
<feature type="signal peptide" evidence="10">
    <location>
        <begin position="1"/>
        <end position="20"/>
    </location>
</feature>
<evidence type="ECO:0000256" key="8">
    <source>
        <dbReference type="PIRSR" id="PIRSR000005-1"/>
    </source>
</evidence>
<feature type="binding site" description="axial binding residue" evidence="9">
    <location>
        <position position="83"/>
    </location>
    <ligand>
        <name>heme c</name>
        <dbReference type="ChEBI" id="CHEBI:61717"/>
        <label>1</label>
    </ligand>
    <ligandPart>
        <name>Fe</name>
        <dbReference type="ChEBI" id="CHEBI:18248"/>
    </ligandPart>
</feature>
<protein>
    <submittedName>
        <fullName evidence="12">Cytochrome c class I</fullName>
    </submittedName>
</protein>
<dbReference type="GO" id="GO:0009055">
    <property type="term" value="F:electron transfer activity"/>
    <property type="evidence" value="ECO:0007669"/>
    <property type="project" value="InterPro"/>
</dbReference>
<dbReference type="KEGG" id="gps:C427_3114"/>
<feature type="binding site" description="covalent" evidence="8">
    <location>
        <position position="131"/>
    </location>
    <ligand>
        <name>heme c</name>
        <dbReference type="ChEBI" id="CHEBI:61717"/>
        <label>2</label>
    </ligand>
</feature>
<dbReference type="PROSITE" id="PS51007">
    <property type="entry name" value="CYTC"/>
    <property type="match status" value="2"/>
</dbReference>
<dbReference type="Pfam" id="PF00034">
    <property type="entry name" value="Cytochrom_C"/>
    <property type="match status" value="2"/>
</dbReference>
<feature type="binding site" description="covalent" evidence="8">
    <location>
        <position position="35"/>
    </location>
    <ligand>
        <name>heme c</name>
        <dbReference type="ChEBI" id="CHEBI:61717"/>
        <label>1</label>
    </ligand>
</feature>
<keyword evidence="7 9" id="KW-0408">Iron</keyword>
<keyword evidence="4 9" id="KW-0479">Metal-binding</keyword>
<dbReference type="PANTHER" id="PTHR33751:SF9">
    <property type="entry name" value="CYTOCHROME C4"/>
    <property type="match status" value="1"/>
</dbReference>
<keyword evidence="10" id="KW-0732">Signal</keyword>
<dbReference type="InterPro" id="IPR036909">
    <property type="entry name" value="Cyt_c-like_dom_sf"/>
</dbReference>
<name>K7AB78_9ALTE</name>
<keyword evidence="6" id="KW-0249">Electron transport</keyword>
<feature type="chain" id="PRO_5003899016" evidence="10">
    <location>
        <begin position="21"/>
        <end position="203"/>
    </location>
</feature>
<feature type="domain" description="Cytochrome c" evidence="11">
    <location>
        <begin position="1"/>
        <end position="106"/>
    </location>
</feature>
<evidence type="ECO:0000313" key="12">
    <source>
        <dbReference type="EMBL" id="AGH45223.1"/>
    </source>
</evidence>
<evidence type="ECO:0000313" key="13">
    <source>
        <dbReference type="Proteomes" id="UP000011864"/>
    </source>
</evidence>
<feature type="domain" description="Cytochrome c" evidence="11">
    <location>
        <begin position="116"/>
        <end position="203"/>
    </location>
</feature>
<keyword evidence="3 8" id="KW-0349">Heme</keyword>
<dbReference type="InterPro" id="IPR050597">
    <property type="entry name" value="Cytochrome_c_Oxidase_Subunit"/>
</dbReference>
<feature type="binding site" description="covalent" evidence="8">
    <location>
        <position position="128"/>
    </location>
    <ligand>
        <name>heme c</name>
        <dbReference type="ChEBI" id="CHEBI:61717"/>
        <label>2</label>
    </ligand>
</feature>
<dbReference type="Gene3D" id="1.10.760.10">
    <property type="entry name" value="Cytochrome c-like domain"/>
    <property type="match status" value="2"/>
</dbReference>
<dbReference type="EMBL" id="CP003837">
    <property type="protein sequence ID" value="AGH45223.1"/>
    <property type="molecule type" value="Genomic_DNA"/>
</dbReference>
<evidence type="ECO:0000256" key="7">
    <source>
        <dbReference type="ARBA" id="ARBA00023004"/>
    </source>
</evidence>
<sequence>MLVKSAVFTLLFSLSYSVIAEEAITPESLVYCTVCHGSQLKGNVNIGAPRLTGLSQWYIERQLKKFKSGMRGAHPDDATGGEMMKMVSNLSDQQLTDIAKWVTKTNSAKPTSSIHADAQAGKALYQTCAACHGPQAVGNETLGAPKLSSLNDWYIVTQLNHFRLGLRGAEVSDTYGQQMKAASAVVTSEQDAANVAAYIQQLK</sequence>
<organism evidence="12 13">
    <name type="scientific">Paraglaciecola psychrophila 170</name>
    <dbReference type="NCBI Taxonomy" id="1129794"/>
    <lineage>
        <taxon>Bacteria</taxon>
        <taxon>Pseudomonadati</taxon>
        <taxon>Pseudomonadota</taxon>
        <taxon>Gammaproteobacteria</taxon>
        <taxon>Alteromonadales</taxon>
        <taxon>Alteromonadaceae</taxon>
        <taxon>Paraglaciecola</taxon>
    </lineage>
</organism>
<evidence type="ECO:0000256" key="1">
    <source>
        <dbReference type="ARBA" id="ARBA00004418"/>
    </source>
</evidence>
<proteinExistence type="predicted"/>
<dbReference type="PANTHER" id="PTHR33751">
    <property type="entry name" value="CBB3-TYPE CYTOCHROME C OXIDASE SUBUNIT FIXP"/>
    <property type="match status" value="1"/>
</dbReference>
<evidence type="ECO:0000256" key="4">
    <source>
        <dbReference type="ARBA" id="ARBA00022723"/>
    </source>
</evidence>
<feature type="binding site" description="axial binding residue" evidence="9">
    <location>
        <position position="132"/>
    </location>
    <ligand>
        <name>heme c</name>
        <dbReference type="ChEBI" id="CHEBI:61717"/>
        <label>2</label>
    </ligand>
    <ligandPart>
        <name>Fe</name>
        <dbReference type="ChEBI" id="CHEBI:18248"/>
    </ligandPart>
</feature>
<evidence type="ECO:0000256" key="5">
    <source>
        <dbReference type="ARBA" id="ARBA00022764"/>
    </source>
</evidence>
<feature type="binding site" description="axial binding residue" evidence="9">
    <location>
        <position position="36"/>
    </location>
    <ligand>
        <name>heme c</name>
        <dbReference type="ChEBI" id="CHEBI:61717"/>
        <label>1</label>
    </ligand>
    <ligandPart>
        <name>Fe</name>
        <dbReference type="ChEBI" id="CHEBI:18248"/>
    </ligandPart>
</feature>
<evidence type="ECO:0000256" key="6">
    <source>
        <dbReference type="ARBA" id="ARBA00022982"/>
    </source>
</evidence>
<evidence type="ECO:0000256" key="10">
    <source>
        <dbReference type="SAM" id="SignalP"/>
    </source>
</evidence>
<dbReference type="HOGENOM" id="CLU_076280_1_2_6"/>
<dbReference type="eggNOG" id="COG2863">
    <property type="taxonomic scope" value="Bacteria"/>
</dbReference>
<dbReference type="InterPro" id="IPR009056">
    <property type="entry name" value="Cyt_c-like_dom"/>
</dbReference>
<keyword evidence="13" id="KW-1185">Reference proteome</keyword>
<dbReference type="GO" id="GO:0005506">
    <property type="term" value="F:iron ion binding"/>
    <property type="evidence" value="ECO:0007669"/>
    <property type="project" value="InterPro"/>
</dbReference>
<gene>
    <name evidence="12" type="ORF">C427_3114</name>
</gene>
<evidence type="ECO:0000256" key="9">
    <source>
        <dbReference type="PIRSR" id="PIRSR000005-2"/>
    </source>
</evidence>
<dbReference type="AlphaFoldDB" id="K7AB78"/>